<dbReference type="Pfam" id="PF21447">
    <property type="entry name" value="Ppx-GppA_III"/>
    <property type="match status" value="1"/>
</dbReference>
<dbReference type="InterPro" id="IPR003695">
    <property type="entry name" value="Ppx_GppA_N"/>
</dbReference>
<dbReference type="SUPFAM" id="SSF53067">
    <property type="entry name" value="Actin-like ATPase domain"/>
    <property type="match status" value="2"/>
</dbReference>
<proteinExistence type="predicted"/>
<dbReference type="Gene3D" id="3.30.420.150">
    <property type="entry name" value="Exopolyphosphatase. Domain 2"/>
    <property type="match status" value="1"/>
</dbReference>
<dbReference type="InterPro" id="IPR048950">
    <property type="entry name" value="Ppx_GppA_C"/>
</dbReference>
<evidence type="ECO:0000313" key="4">
    <source>
        <dbReference type="EMBL" id="KEZ76779.1"/>
    </source>
</evidence>
<dbReference type="PIRSF" id="PIRSF001267">
    <property type="entry name" value="Pyrophosphatase_GppA_Ppx"/>
    <property type="match status" value="1"/>
</dbReference>
<dbReference type="Pfam" id="PF02541">
    <property type="entry name" value="Ppx-GppA"/>
    <property type="match status" value="1"/>
</dbReference>
<dbReference type="CDD" id="cd24053">
    <property type="entry name" value="ASKHA_NBD_EcPPX-GppA-like"/>
    <property type="match status" value="1"/>
</dbReference>
<evidence type="ECO:0000259" key="2">
    <source>
        <dbReference type="Pfam" id="PF02541"/>
    </source>
</evidence>
<dbReference type="STRING" id="1304275.C41B8_13070"/>
<evidence type="ECO:0000313" key="5">
    <source>
        <dbReference type="Proteomes" id="UP000028302"/>
    </source>
</evidence>
<sequence>MLVVRSEQGQRRVLDRIKESVRLAGGLSADGRLDEETQQRALDCLARFGQRLAQFDATRVRVVGTNTLRQARGAGQFIARAEAALGHPIEIIYGVEEARLIYAGVAEDLDAGAAQRLVVDIGGGSTELVIGRGPQAYRAESVALGAVTYTARFFASGKIDKSSWKAAVTEARLALEPLAYDYGELGWDVAIGASGSIKSIARAVGADGPGELITGDALEKLARRLYKAGSVEKLSPDGVSAERRAIFAGGLAVLVGVFESLGIEAMQVSDKALREGVISDLLGRLSAHDSRDDGVDDAARRFVIDREHGRRVADTATRLWRSGHGGDAADDDNGLAEAARVLRWAAMLHEIGLVVAHRAYHKHGEYLLDNADIRGFSQADQHLLATIVRLHRGRFRTELIDALPPVWQSRTWDIVLALRIAVILHRGRNPATRPPVTFTHGDKKLTVSIDTEWLAQRPLTRTDLEHEGERLAKAGLTLDLVETTIPEAATPVRQ</sequence>
<dbReference type="InterPro" id="IPR043129">
    <property type="entry name" value="ATPase_NBD"/>
</dbReference>
<feature type="domain" description="Ppx/GppA phosphatase N-terminal" evidence="2">
    <location>
        <begin position="3"/>
        <end position="283"/>
    </location>
</feature>
<dbReference type="PANTHER" id="PTHR30005">
    <property type="entry name" value="EXOPOLYPHOSPHATASE"/>
    <property type="match status" value="1"/>
</dbReference>
<dbReference type="Gene3D" id="1.10.3210.10">
    <property type="entry name" value="Hypothetical protein af1432"/>
    <property type="match status" value="1"/>
</dbReference>
<keyword evidence="1" id="KW-0378">Hydrolase</keyword>
<dbReference type="GO" id="GO:0006798">
    <property type="term" value="P:polyphosphate catabolic process"/>
    <property type="evidence" value="ECO:0007669"/>
    <property type="project" value="TreeGrafter"/>
</dbReference>
<dbReference type="eggNOG" id="COG0248">
    <property type="taxonomic scope" value="Bacteria"/>
</dbReference>
<feature type="domain" description="Ppx/GppA phosphatase C-terminal" evidence="3">
    <location>
        <begin position="291"/>
        <end position="467"/>
    </location>
</feature>
<dbReference type="Proteomes" id="UP000028302">
    <property type="component" value="Unassembled WGS sequence"/>
</dbReference>
<dbReference type="PANTHER" id="PTHR30005:SF14">
    <property type="entry name" value="EXOPOLYPHOSPHATASE"/>
    <property type="match status" value="1"/>
</dbReference>
<dbReference type="SUPFAM" id="SSF109604">
    <property type="entry name" value="HD-domain/PDEase-like"/>
    <property type="match status" value="1"/>
</dbReference>
<dbReference type="GO" id="GO:0004309">
    <property type="term" value="F:exopolyphosphatase activity"/>
    <property type="evidence" value="ECO:0007669"/>
    <property type="project" value="TreeGrafter"/>
</dbReference>
<accession>A0A084IJ95</accession>
<gene>
    <name evidence="4" type="ORF">C41B8_13070</name>
</gene>
<name>A0A084IJ95_SALHC</name>
<dbReference type="PATRIC" id="fig|1304275.5.peg.2669"/>
<keyword evidence="5" id="KW-1185">Reference proteome</keyword>
<evidence type="ECO:0000259" key="3">
    <source>
        <dbReference type="Pfam" id="PF21447"/>
    </source>
</evidence>
<dbReference type="InterPro" id="IPR050273">
    <property type="entry name" value="GppA/Ppx_hydrolase"/>
</dbReference>
<comment type="caution">
    <text evidence="4">The sequence shown here is derived from an EMBL/GenBank/DDBJ whole genome shotgun (WGS) entry which is preliminary data.</text>
</comment>
<organism evidence="4 5">
    <name type="scientific">Salinisphaera hydrothermalis (strain C41B8)</name>
    <dbReference type="NCBI Taxonomy" id="1304275"/>
    <lineage>
        <taxon>Bacteria</taxon>
        <taxon>Pseudomonadati</taxon>
        <taxon>Pseudomonadota</taxon>
        <taxon>Gammaproteobacteria</taxon>
        <taxon>Salinisphaerales</taxon>
        <taxon>Salinisphaeraceae</taxon>
        <taxon>Salinisphaera</taxon>
    </lineage>
</organism>
<dbReference type="AlphaFoldDB" id="A0A084IJ95"/>
<dbReference type="Gene3D" id="3.30.420.40">
    <property type="match status" value="1"/>
</dbReference>
<dbReference type="InterPro" id="IPR030673">
    <property type="entry name" value="PyroPPase_GppA_Ppx"/>
</dbReference>
<evidence type="ECO:0000256" key="1">
    <source>
        <dbReference type="ARBA" id="ARBA00022801"/>
    </source>
</evidence>
<protein>
    <submittedName>
        <fullName evidence="4">Exopolyphosphatase</fullName>
    </submittedName>
</protein>
<dbReference type="EMBL" id="APNK01000022">
    <property type="protein sequence ID" value="KEZ76779.1"/>
    <property type="molecule type" value="Genomic_DNA"/>
</dbReference>
<reference evidence="4 5" key="1">
    <citation type="submission" date="2013-03" db="EMBL/GenBank/DDBJ databases">
        <title>Salinisphaera hydrothermalis C41B8 Genome Sequencing.</title>
        <authorList>
            <person name="Li C."/>
            <person name="Lai Q."/>
            <person name="Shao Z."/>
        </authorList>
    </citation>
    <scope>NUCLEOTIDE SEQUENCE [LARGE SCALE GENOMIC DNA]</scope>
    <source>
        <strain evidence="4 5">C41B8</strain>
    </source>
</reference>